<accession>A0A316B7R1</accession>
<keyword evidence="3" id="KW-1185">Reference proteome</keyword>
<proteinExistence type="predicted"/>
<dbReference type="RefSeq" id="WP_109673595.1">
    <property type="nucleotide sequence ID" value="NZ_QGDT01000003.1"/>
</dbReference>
<dbReference type="AlphaFoldDB" id="A0A316B7R1"/>
<feature type="signal peptide" evidence="1">
    <location>
        <begin position="1"/>
        <end position="18"/>
    </location>
</feature>
<name>A0A316B7R1_9BACT</name>
<evidence type="ECO:0000313" key="2">
    <source>
        <dbReference type="EMBL" id="PWJ58647.1"/>
    </source>
</evidence>
<gene>
    <name evidence="2" type="ORF">CLV98_10312</name>
</gene>
<keyword evidence="1" id="KW-0732">Signal</keyword>
<dbReference type="EMBL" id="QGDT01000003">
    <property type="protein sequence ID" value="PWJ58647.1"/>
    <property type="molecule type" value="Genomic_DNA"/>
</dbReference>
<organism evidence="2 3">
    <name type="scientific">Dyadobacter jejuensis</name>
    <dbReference type="NCBI Taxonomy" id="1082580"/>
    <lineage>
        <taxon>Bacteria</taxon>
        <taxon>Pseudomonadati</taxon>
        <taxon>Bacteroidota</taxon>
        <taxon>Cytophagia</taxon>
        <taxon>Cytophagales</taxon>
        <taxon>Spirosomataceae</taxon>
        <taxon>Dyadobacter</taxon>
    </lineage>
</organism>
<evidence type="ECO:0000313" key="3">
    <source>
        <dbReference type="Proteomes" id="UP000245880"/>
    </source>
</evidence>
<dbReference type="OrthoDB" id="9845370at2"/>
<sequence length="470" mass="52806">MKNYILVFLFLSMAQAVAQKNATDPLYVPTPYFSKSLDTMIAGPEPTKGLVSRPSFKRIFEKDFATLTGTNTLPVNQLILSLNQPEIQVGQLINVYANDKKSIPFLGIYPYIKGKLNKNNEFRVFKKGDIDPGVDFGGKLVFNVYGLSKNTGYYYIPKTPEVSSFLMKTNAVKALLEHQYSEAELKKRIGDLEKNIEQSLYEIDSLQAIDPGKQLLIAQLQEKVYKDQVALKPLQEMVNNESKRLKYIAEKVYEAEKDAPWSFRKFIYLTLEGNTGNQTFNIYRNNAIEEDQNFRKNTLGISANYASFGKHGNMVLYAKYDRSFTNQFLSDDAITLVSDSLLSGTKYKISESKEVFNVNGLSDVQFNKKSAEDILSLGATYLSSKGAKLGATVLYKSNLSTKVANLRIGGIVPVTLDKSDAKPSNIIIELVLPDLYTQEKTNIKNKEKNGDTVWNRAYVNLKVGIPINLL</sequence>
<evidence type="ECO:0000256" key="1">
    <source>
        <dbReference type="SAM" id="SignalP"/>
    </source>
</evidence>
<protein>
    <submittedName>
        <fullName evidence="2">Uncharacterized protein</fullName>
    </submittedName>
</protein>
<reference evidence="2 3" key="1">
    <citation type="submission" date="2018-03" db="EMBL/GenBank/DDBJ databases">
        <title>Genomic Encyclopedia of Archaeal and Bacterial Type Strains, Phase II (KMG-II): from individual species to whole genera.</title>
        <authorList>
            <person name="Goeker M."/>
        </authorList>
    </citation>
    <scope>NUCLEOTIDE SEQUENCE [LARGE SCALE GENOMIC DNA]</scope>
    <source>
        <strain evidence="2 3">DSM 100346</strain>
    </source>
</reference>
<comment type="caution">
    <text evidence="2">The sequence shown here is derived from an EMBL/GenBank/DDBJ whole genome shotgun (WGS) entry which is preliminary data.</text>
</comment>
<dbReference type="Proteomes" id="UP000245880">
    <property type="component" value="Unassembled WGS sequence"/>
</dbReference>
<feature type="chain" id="PRO_5016378221" evidence="1">
    <location>
        <begin position="19"/>
        <end position="470"/>
    </location>
</feature>